<keyword evidence="2" id="KW-1185">Reference proteome</keyword>
<dbReference type="EMBL" id="JAOPJF010000145">
    <property type="protein sequence ID" value="KAK1138504.1"/>
    <property type="molecule type" value="Genomic_DNA"/>
</dbReference>
<dbReference type="Proteomes" id="UP001177260">
    <property type="component" value="Unassembled WGS sequence"/>
</dbReference>
<organism evidence="1 2">
    <name type="scientific">Aspergillus melleus</name>
    <dbReference type="NCBI Taxonomy" id="138277"/>
    <lineage>
        <taxon>Eukaryota</taxon>
        <taxon>Fungi</taxon>
        <taxon>Dikarya</taxon>
        <taxon>Ascomycota</taxon>
        <taxon>Pezizomycotina</taxon>
        <taxon>Eurotiomycetes</taxon>
        <taxon>Eurotiomycetidae</taxon>
        <taxon>Eurotiales</taxon>
        <taxon>Aspergillaceae</taxon>
        <taxon>Aspergillus</taxon>
        <taxon>Aspergillus subgen. Circumdati</taxon>
    </lineage>
</organism>
<sequence>MDSINTPSEKIEYARQDAPESLSSGYASDQQLVRSLLLKLDTRTNIGNAKVLGFEEDLNITNHQYDIGLTVYYLTYVLR</sequence>
<evidence type="ECO:0000313" key="1">
    <source>
        <dbReference type="EMBL" id="KAK1138504.1"/>
    </source>
</evidence>
<evidence type="ECO:0000313" key="2">
    <source>
        <dbReference type="Proteomes" id="UP001177260"/>
    </source>
</evidence>
<gene>
    <name evidence="1" type="ORF">N8T08_002454</name>
</gene>
<reference evidence="1 2" key="1">
    <citation type="journal article" date="2023" name="ACS Omega">
        <title>Identification of the Neoaspergillic Acid Biosynthesis Gene Cluster by Establishing an In Vitro CRISPR-Ribonucleoprotein Genetic System in Aspergillus melleus.</title>
        <authorList>
            <person name="Yuan B."/>
            <person name="Grau M.F."/>
            <person name="Murata R.M."/>
            <person name="Torok T."/>
            <person name="Venkateswaran K."/>
            <person name="Stajich J.E."/>
            <person name="Wang C.C.C."/>
        </authorList>
    </citation>
    <scope>NUCLEOTIDE SEQUENCE [LARGE SCALE GENOMIC DNA]</scope>
    <source>
        <strain evidence="1 2">IMV 1140</strain>
    </source>
</reference>
<protein>
    <submittedName>
        <fullName evidence="1">Uncharacterized protein</fullName>
    </submittedName>
</protein>
<proteinExistence type="predicted"/>
<name>A0ACC3ALX1_9EURO</name>
<accession>A0ACC3ALX1</accession>
<comment type="caution">
    <text evidence="1">The sequence shown here is derived from an EMBL/GenBank/DDBJ whole genome shotgun (WGS) entry which is preliminary data.</text>
</comment>